<name>A0A6M8HY98_9PROT</name>
<accession>A0A6M8HY98</accession>
<dbReference type="KEGG" id="lck:HN018_23920"/>
<evidence type="ECO:0000256" key="2">
    <source>
        <dbReference type="ARBA" id="ARBA00022475"/>
    </source>
</evidence>
<keyword evidence="5 6" id="KW-0472">Membrane</keyword>
<evidence type="ECO:0000256" key="5">
    <source>
        <dbReference type="ARBA" id="ARBA00023136"/>
    </source>
</evidence>
<dbReference type="RefSeq" id="WP_171837361.1">
    <property type="nucleotide sequence ID" value="NZ_CP053709.1"/>
</dbReference>
<evidence type="ECO:0000313" key="8">
    <source>
        <dbReference type="Proteomes" id="UP000500767"/>
    </source>
</evidence>
<keyword evidence="3 6" id="KW-0812">Transmembrane</keyword>
<organism evidence="7 8">
    <name type="scientific">Lichenicola cladoniae</name>
    <dbReference type="NCBI Taxonomy" id="1484109"/>
    <lineage>
        <taxon>Bacteria</taxon>
        <taxon>Pseudomonadati</taxon>
        <taxon>Pseudomonadota</taxon>
        <taxon>Alphaproteobacteria</taxon>
        <taxon>Acetobacterales</taxon>
        <taxon>Acetobacteraceae</taxon>
        <taxon>Lichenicola</taxon>
    </lineage>
</organism>
<protein>
    <submittedName>
        <fullName evidence="7">Uncharacterized protein</fullName>
    </submittedName>
</protein>
<evidence type="ECO:0000256" key="1">
    <source>
        <dbReference type="ARBA" id="ARBA00004651"/>
    </source>
</evidence>
<comment type="subcellular location">
    <subcellularLocation>
        <location evidence="1">Cell membrane</location>
        <topology evidence="1">Multi-pass membrane protein</topology>
    </subcellularLocation>
</comment>
<keyword evidence="8" id="KW-1185">Reference proteome</keyword>
<dbReference type="Pfam" id="PF03631">
    <property type="entry name" value="Virul_fac_BrkB"/>
    <property type="match status" value="1"/>
</dbReference>
<feature type="transmembrane region" description="Helical" evidence="6">
    <location>
        <begin position="39"/>
        <end position="61"/>
    </location>
</feature>
<keyword evidence="7" id="KW-0614">Plasmid</keyword>
<dbReference type="EMBL" id="CP053709">
    <property type="protein sequence ID" value="QKE93226.1"/>
    <property type="molecule type" value="Genomic_DNA"/>
</dbReference>
<evidence type="ECO:0000256" key="3">
    <source>
        <dbReference type="ARBA" id="ARBA00022692"/>
    </source>
</evidence>
<dbReference type="InterPro" id="IPR017039">
    <property type="entry name" value="Virul_fac_BrkB"/>
</dbReference>
<keyword evidence="4 6" id="KW-1133">Transmembrane helix</keyword>
<evidence type="ECO:0000256" key="4">
    <source>
        <dbReference type="ARBA" id="ARBA00022989"/>
    </source>
</evidence>
<evidence type="ECO:0000313" key="7">
    <source>
        <dbReference type="EMBL" id="QKE93226.1"/>
    </source>
</evidence>
<reference evidence="7 8" key="1">
    <citation type="journal article" date="2014" name="World J. Microbiol. Biotechnol.">
        <title>Biodiversity and physiological characteristics of Antarctic and Arctic lichens-associated bacteria.</title>
        <authorList>
            <person name="Lee Y.M."/>
            <person name="Kim E.H."/>
            <person name="Lee H.K."/>
            <person name="Hong S.G."/>
        </authorList>
    </citation>
    <scope>NUCLEOTIDE SEQUENCE [LARGE SCALE GENOMIC DNA]</scope>
    <source>
        <strain evidence="7 8">PAMC 26569</strain>
        <plasmid evidence="7">unnamed1</plasmid>
    </source>
</reference>
<dbReference type="GO" id="GO:0005886">
    <property type="term" value="C:plasma membrane"/>
    <property type="evidence" value="ECO:0007669"/>
    <property type="project" value="UniProtKB-SubCell"/>
</dbReference>
<evidence type="ECO:0000256" key="6">
    <source>
        <dbReference type="SAM" id="Phobius"/>
    </source>
</evidence>
<dbReference type="AlphaFoldDB" id="A0A6M8HY98"/>
<keyword evidence="2" id="KW-1003">Cell membrane</keyword>
<proteinExistence type="predicted"/>
<gene>
    <name evidence="7" type="ORF">HN018_23920</name>
</gene>
<geneLocation type="plasmid" evidence="7 8">
    <name>unnamed1</name>
</geneLocation>
<sequence length="128" mass="13821">MSFFRDIEANKDKSTLNTISRAVWQEIFNDHAPVIAARLAYYGIFCLLPGLAVVAALWSLFGDTAVLQSSLQLNGGVLPAAAGRLLEPFRARVPNEFGGCIAMRLNVLLVAWTAFRASGGLLTALKIV</sequence>
<dbReference type="Proteomes" id="UP000500767">
    <property type="component" value="Plasmid unnamed1"/>
</dbReference>